<proteinExistence type="predicted"/>
<dbReference type="PROSITE" id="PS50966">
    <property type="entry name" value="ZF_SWIM"/>
    <property type="match status" value="1"/>
</dbReference>
<organism evidence="4 5">
    <name type="scientific">Aspergillus calidoustus</name>
    <dbReference type="NCBI Taxonomy" id="454130"/>
    <lineage>
        <taxon>Eukaryota</taxon>
        <taxon>Fungi</taxon>
        <taxon>Dikarya</taxon>
        <taxon>Ascomycota</taxon>
        <taxon>Pezizomycotina</taxon>
        <taxon>Eurotiomycetes</taxon>
        <taxon>Eurotiomycetidae</taxon>
        <taxon>Eurotiales</taxon>
        <taxon>Aspergillaceae</taxon>
        <taxon>Aspergillus</taxon>
        <taxon>Aspergillus subgen. Nidulantes</taxon>
    </lineage>
</organism>
<evidence type="ECO:0000313" key="5">
    <source>
        <dbReference type="Proteomes" id="UP000054771"/>
    </source>
</evidence>
<dbReference type="OrthoDB" id="5387895at2759"/>
<keyword evidence="1" id="KW-0862">Zinc</keyword>
<evidence type="ECO:0000256" key="1">
    <source>
        <dbReference type="PROSITE-ProRule" id="PRU00325"/>
    </source>
</evidence>
<dbReference type="GO" id="GO:0008270">
    <property type="term" value="F:zinc ion binding"/>
    <property type="evidence" value="ECO:0007669"/>
    <property type="project" value="UniProtKB-KW"/>
</dbReference>
<keyword evidence="5" id="KW-1185">Reference proteome</keyword>
<reference evidence="5" key="1">
    <citation type="journal article" date="2016" name="Genome Announc.">
        <title>Draft genome sequences of fungus Aspergillus calidoustus.</title>
        <authorList>
            <person name="Horn F."/>
            <person name="Linde J."/>
            <person name="Mattern D.J."/>
            <person name="Walther G."/>
            <person name="Guthke R."/>
            <person name="Scherlach K."/>
            <person name="Martin K."/>
            <person name="Brakhage A.A."/>
            <person name="Petzke L."/>
            <person name="Valiante V."/>
        </authorList>
    </citation>
    <scope>NUCLEOTIDE SEQUENCE [LARGE SCALE GENOMIC DNA]</scope>
    <source>
        <strain evidence="5">SF006504</strain>
    </source>
</reference>
<gene>
    <name evidence="4" type="ORF">ASPCAL08311</name>
</gene>
<dbReference type="InterPro" id="IPR007527">
    <property type="entry name" value="Znf_SWIM"/>
</dbReference>
<dbReference type="AlphaFoldDB" id="A0A0U5GU15"/>
<protein>
    <recommendedName>
        <fullName evidence="3">SWIM-type domain-containing protein</fullName>
    </recommendedName>
</protein>
<feature type="domain" description="SWIM-type" evidence="3">
    <location>
        <begin position="110"/>
        <end position="155"/>
    </location>
</feature>
<evidence type="ECO:0000313" key="4">
    <source>
        <dbReference type="EMBL" id="CEN61660.1"/>
    </source>
</evidence>
<keyword evidence="1" id="KW-0479">Metal-binding</keyword>
<accession>A0A0U5GU15</accession>
<evidence type="ECO:0000256" key="2">
    <source>
        <dbReference type="SAM" id="MobiDB-lite"/>
    </source>
</evidence>
<evidence type="ECO:0000259" key="3">
    <source>
        <dbReference type="PROSITE" id="PS50966"/>
    </source>
</evidence>
<sequence>MSTPTRQLRGLSIRGDSRETAAIEPETETDREVFPATTRKRFKDTTMAATDPLFDLSAVRSSAGLLYDLTQSALDDETKARAILGLTTGFDVRWCSSSLTGWEFVIGKQVRVRIGSDSSRRKDARGGQYTCTCAVFRTKPDVACQHIFWLLDQLRGYFASTQTPSHPQSTSYLPSRDGHVQKLSQTEPRIEHLIDLDDNGPDTIEAIADRLKWPYMHSDNEGHMTRVQRVRDILSAFSTDVLPEEFRVDLVEVDEDEDGYEDQVLPGTRRTPEQCVVQGDFEATLLRLAVHDDEVFASLRKAMPPGACAAIYFDKVLDRSRKLLADFDRFCWDYGRPGEDKARNHVSIYAVVETLRRSVDSVHDNILSRDPHGRLGAVKTLVTLLGDISNRNKDALDNNKYGQTSFANEDEDTRNIYHQLIGTTDETESYFILDALECLPGADLHQFKSQLRAILNRNEVNRAPRAYILKLDALVRAAEAGEIGTATGGIGVGLARKRSAGGREGAQGEGSGKRLR</sequence>
<feature type="region of interest" description="Disordered" evidence="2">
    <location>
        <begin position="497"/>
        <end position="516"/>
    </location>
</feature>
<dbReference type="OMA" id="CKHIYWV"/>
<keyword evidence="1" id="KW-0863">Zinc-finger</keyword>
<dbReference type="EMBL" id="CDMC01000006">
    <property type="protein sequence ID" value="CEN61660.1"/>
    <property type="molecule type" value="Genomic_DNA"/>
</dbReference>
<name>A0A0U5GU15_ASPCI</name>
<feature type="region of interest" description="Disordered" evidence="2">
    <location>
        <begin position="1"/>
        <end position="28"/>
    </location>
</feature>
<dbReference type="Proteomes" id="UP000054771">
    <property type="component" value="Unassembled WGS sequence"/>
</dbReference>